<evidence type="ECO:0000256" key="6">
    <source>
        <dbReference type="SAM" id="SignalP"/>
    </source>
</evidence>
<dbReference type="Pfam" id="PF07715">
    <property type="entry name" value="Plug"/>
    <property type="match status" value="1"/>
</dbReference>
<evidence type="ECO:0000256" key="3">
    <source>
        <dbReference type="ARBA" id="ARBA00023136"/>
    </source>
</evidence>
<gene>
    <name evidence="9" type="ORF">SR858_14000</name>
</gene>
<reference evidence="9 10" key="1">
    <citation type="submission" date="2023-11" db="EMBL/GenBank/DDBJ databases">
        <title>MicrobeMod: A computational toolkit for identifying prokaryotic methylation and restriction-modification with nanopore sequencing.</title>
        <authorList>
            <person name="Crits-Christoph A."/>
            <person name="Kang S.C."/>
            <person name="Lee H."/>
            <person name="Ostrov N."/>
        </authorList>
    </citation>
    <scope>NUCLEOTIDE SEQUENCE [LARGE SCALE GENOMIC DNA]</scope>
    <source>
        <strain evidence="9 10">ATCC 25935</strain>
    </source>
</reference>
<comment type="subcellular location">
    <subcellularLocation>
        <location evidence="1 5">Cell outer membrane</location>
    </subcellularLocation>
</comment>
<keyword evidence="9" id="KW-0675">Receptor</keyword>
<accession>A0ABZ0XRA5</accession>
<protein>
    <submittedName>
        <fullName evidence="9">TonB-dependent receptor</fullName>
    </submittedName>
</protein>
<keyword evidence="5" id="KW-0798">TonB box</keyword>
<name>A0ABZ0XRA5_9BURK</name>
<keyword evidence="4" id="KW-0998">Cell outer membrane</keyword>
<keyword evidence="10" id="KW-1185">Reference proteome</keyword>
<dbReference type="Proteomes" id="UP001326110">
    <property type="component" value="Chromosome"/>
</dbReference>
<dbReference type="InterPro" id="IPR010104">
    <property type="entry name" value="TonB_rcpt_bac"/>
</dbReference>
<dbReference type="GeneID" id="43165811"/>
<evidence type="ECO:0000256" key="4">
    <source>
        <dbReference type="ARBA" id="ARBA00023237"/>
    </source>
</evidence>
<evidence type="ECO:0000256" key="2">
    <source>
        <dbReference type="ARBA" id="ARBA00009810"/>
    </source>
</evidence>
<feature type="domain" description="TonB-dependent receptor plug" evidence="8">
    <location>
        <begin position="61"/>
        <end position="169"/>
    </location>
</feature>
<evidence type="ECO:0000256" key="5">
    <source>
        <dbReference type="RuleBase" id="RU003357"/>
    </source>
</evidence>
<dbReference type="Pfam" id="PF00593">
    <property type="entry name" value="TonB_dep_Rec_b-barrel"/>
    <property type="match status" value="1"/>
</dbReference>
<sequence>MKHLNKTAMAIAVAHIGVMSGASAWAQTMPAEPQPAAPAETSVVVVSGQRAALQSAQKIKQNADEIVDSINADDIGKLPDRSVTEVLQRVVGVTIDRSMAGDPQHYAVEGSGVAIRGLNYVRSELNGRDSFSANGSRSLSFEDVPPELMAGVDVYKNPSAEQIEGAISGLVNLRTAMPFDYKGFRGAISGQMSYSTLREGKATPSTSLLLSDRWQTPFGEFGLLVDFAKSQSDTRTDNFQIEPYYPRDNLVPGKTVWVPKGVTWRTMEFERERKGQYAAAQWRPNRDLTASLTYFKSSYQNSWSEQAMLMSHATPYAIQVANGVYGANGALLSGTLSDPDNGGINLNPDRRVSARDSSTTDIALNVQWRVNQDWTIRNDFQRIRAKTSSLDSDVATGLRLQKQGLDLTGGLPTLTFDDADRAYIANPNNYYWGYTMEHLDRSTASNNVWKTDFQRNFDHAVLRDVRFGVRFTDRRSDTQNSNPSYNWQPITQPWMLGWNIPTLAYLGDPRFASEARVHQFNNFFNGSASVPAAVFPADSVARGYPTSYETLHSYHTVLCQEQAAIQGWGECEPWKRATFGTDPAETNNVSEKTKAFYTQLRFGFDDLKYPVDGNIGVRYVRTDMKAAGYTVLSPNTTVIPPGAAVVGVPIPDIRAFSSPGDFQNTYNNVLPSLNLRLKGNDGWQFRLALAKAISRPDFNKLQAYNSLSQVVNSSVDPVTGAVNVSNVSLTGEAAGNPMLRPTTSTQLDLTAEWYFKPGGSLTLALFNKRLKDIVVDQLVNVQLPDTAGTMHNFAVTSPVNGAKGRARGFELAYQQYYDSVPDWLKGIGVQASFTFVDSKRDLYNPVYSAYCSGNADGAVNLNLNINGCDTDGRVFGDLPLQGLSRRSGNLALMYDRGPVSARVAYNWRSRSLQAVNTYGARGTDGKDTNPASPTYGAENLAWGLPLWAEAYGQVDASIFYKITEKLSIGLEAQNLNDVQFRQTMDQHIGNMNHTWFKTGPRYTAQLHYTF</sequence>
<feature type="chain" id="PRO_5045308876" evidence="6">
    <location>
        <begin position="25"/>
        <end position="1010"/>
    </location>
</feature>
<dbReference type="InterPro" id="IPR037066">
    <property type="entry name" value="Plug_dom_sf"/>
</dbReference>
<dbReference type="PANTHER" id="PTHR40980">
    <property type="entry name" value="PLUG DOMAIN-CONTAINING PROTEIN"/>
    <property type="match status" value="1"/>
</dbReference>
<dbReference type="InterPro" id="IPR036942">
    <property type="entry name" value="Beta-barrel_TonB_sf"/>
</dbReference>
<organism evidence="9 10">
    <name type="scientific">Duganella zoogloeoides</name>
    <dbReference type="NCBI Taxonomy" id="75659"/>
    <lineage>
        <taxon>Bacteria</taxon>
        <taxon>Pseudomonadati</taxon>
        <taxon>Pseudomonadota</taxon>
        <taxon>Betaproteobacteria</taxon>
        <taxon>Burkholderiales</taxon>
        <taxon>Oxalobacteraceae</taxon>
        <taxon>Telluria group</taxon>
        <taxon>Duganella</taxon>
    </lineage>
</organism>
<evidence type="ECO:0000259" key="8">
    <source>
        <dbReference type="Pfam" id="PF07715"/>
    </source>
</evidence>
<dbReference type="InterPro" id="IPR012910">
    <property type="entry name" value="Plug_dom"/>
</dbReference>
<feature type="domain" description="TonB-dependent receptor-like beta-barrel" evidence="7">
    <location>
        <begin position="391"/>
        <end position="975"/>
    </location>
</feature>
<evidence type="ECO:0000313" key="10">
    <source>
        <dbReference type="Proteomes" id="UP001326110"/>
    </source>
</evidence>
<dbReference type="Gene3D" id="2.40.170.20">
    <property type="entry name" value="TonB-dependent receptor, beta-barrel domain"/>
    <property type="match status" value="1"/>
</dbReference>
<dbReference type="PANTHER" id="PTHR40980:SF3">
    <property type="entry name" value="TONB-DEPENDENT RECEPTOR-LIKE BETA-BARREL DOMAIN-CONTAINING PROTEIN"/>
    <property type="match status" value="1"/>
</dbReference>
<evidence type="ECO:0000313" key="9">
    <source>
        <dbReference type="EMBL" id="WQH02199.1"/>
    </source>
</evidence>
<dbReference type="NCBIfam" id="TIGR01782">
    <property type="entry name" value="TonB-Xanth-Caul"/>
    <property type="match status" value="1"/>
</dbReference>
<dbReference type="Gene3D" id="2.170.130.10">
    <property type="entry name" value="TonB-dependent receptor, plug domain"/>
    <property type="match status" value="1"/>
</dbReference>
<feature type="signal peptide" evidence="6">
    <location>
        <begin position="1"/>
        <end position="24"/>
    </location>
</feature>
<keyword evidence="3 5" id="KW-0472">Membrane</keyword>
<comment type="similarity">
    <text evidence="2 5">Belongs to the TonB-dependent receptor family.</text>
</comment>
<dbReference type="InterPro" id="IPR000531">
    <property type="entry name" value="Beta-barrel_TonB"/>
</dbReference>
<evidence type="ECO:0000259" key="7">
    <source>
        <dbReference type="Pfam" id="PF00593"/>
    </source>
</evidence>
<evidence type="ECO:0000256" key="1">
    <source>
        <dbReference type="ARBA" id="ARBA00004442"/>
    </source>
</evidence>
<dbReference type="SUPFAM" id="SSF56935">
    <property type="entry name" value="Porins"/>
    <property type="match status" value="1"/>
</dbReference>
<dbReference type="EMBL" id="CP140152">
    <property type="protein sequence ID" value="WQH02199.1"/>
    <property type="molecule type" value="Genomic_DNA"/>
</dbReference>
<keyword evidence="6" id="KW-0732">Signal</keyword>
<proteinExistence type="inferred from homology"/>
<dbReference type="RefSeq" id="WP_019924254.1">
    <property type="nucleotide sequence ID" value="NZ_CP140152.1"/>
</dbReference>